<dbReference type="AlphaFoldDB" id="A0A0G8F2Q6"/>
<gene>
    <name evidence="2" type="ORF">B4077_4021</name>
</gene>
<dbReference type="InterPro" id="IPR037883">
    <property type="entry name" value="Knr4/Smi1-like_sf"/>
</dbReference>
<dbReference type="SUPFAM" id="SSF160631">
    <property type="entry name" value="SMI1/KNR4-like"/>
    <property type="match status" value="1"/>
</dbReference>
<dbReference type="PATRIC" id="fig|1396.428.peg.3319"/>
<evidence type="ECO:0000313" key="3">
    <source>
        <dbReference type="Proteomes" id="UP000035214"/>
    </source>
</evidence>
<sequence>MIDVQKLLTYKLYSPVDETEIKNVEEEMGLVFPNTYKQLLKHTNGFVNDYGVVLFGVDVIHERNKTYEVREYAKSYVAIGSNGGGKLLLMATHENATKLVQVDSGVVDLNYATVVSENFIQWVNDGAIDVECMNEEREVCKGKFCNLILIKPPIRGAMDLKKIQEVFIIKKGLFDLLKGSKQLPFVLMEGIPVELALQKINQLGELGDILKISSID</sequence>
<evidence type="ECO:0000259" key="1">
    <source>
        <dbReference type="SMART" id="SM00860"/>
    </source>
</evidence>
<dbReference type="Pfam" id="PF09346">
    <property type="entry name" value="SMI1_KNR4"/>
    <property type="match status" value="1"/>
</dbReference>
<dbReference type="SMART" id="SM00860">
    <property type="entry name" value="SMI1_KNR4"/>
    <property type="match status" value="1"/>
</dbReference>
<dbReference type="RefSeq" id="WP_000568025.1">
    <property type="nucleotide sequence ID" value="NZ_LCYI01000019.1"/>
</dbReference>
<comment type="caution">
    <text evidence="2">The sequence shown here is derived from an EMBL/GenBank/DDBJ whole genome shotgun (WGS) entry which is preliminary data.</text>
</comment>
<protein>
    <recommendedName>
        <fullName evidence="1">Knr4/Smi1-like domain-containing protein</fullName>
    </recommendedName>
</protein>
<dbReference type="Gene3D" id="3.40.1580.10">
    <property type="entry name" value="SMI1/KNR4-like"/>
    <property type="match status" value="1"/>
</dbReference>
<accession>A0A0G8F2Q6</accession>
<dbReference type="InterPro" id="IPR018958">
    <property type="entry name" value="Knr4/Smi1-like_dom"/>
</dbReference>
<dbReference type="EMBL" id="LCYI01000019">
    <property type="protein sequence ID" value="KLA30801.1"/>
    <property type="molecule type" value="Genomic_DNA"/>
</dbReference>
<name>A0A0G8F2Q6_BACCE</name>
<proteinExistence type="predicted"/>
<reference evidence="2 3" key="1">
    <citation type="submission" date="2015-04" db="EMBL/GenBank/DDBJ databases">
        <title>Draft Genome Sequences of Eight Spore-Forming Food Isolates of Bacillus cereus Genome sequencing.</title>
        <authorList>
            <person name="Krawcyk A.O."/>
            <person name="de Jong A."/>
            <person name="Eijlander R.T."/>
            <person name="Berendsen E.M."/>
            <person name="Holsappel S."/>
            <person name="Wells-Bennik M."/>
            <person name="Kuipers O.P."/>
        </authorList>
    </citation>
    <scope>NUCLEOTIDE SEQUENCE [LARGE SCALE GENOMIC DNA]</scope>
    <source>
        <strain evidence="2 3">B4077</strain>
    </source>
</reference>
<organism evidence="2 3">
    <name type="scientific">Bacillus cereus</name>
    <dbReference type="NCBI Taxonomy" id="1396"/>
    <lineage>
        <taxon>Bacteria</taxon>
        <taxon>Bacillati</taxon>
        <taxon>Bacillota</taxon>
        <taxon>Bacilli</taxon>
        <taxon>Bacillales</taxon>
        <taxon>Bacillaceae</taxon>
        <taxon>Bacillus</taxon>
        <taxon>Bacillus cereus group</taxon>
    </lineage>
</organism>
<feature type="domain" description="Knr4/Smi1-like" evidence="1">
    <location>
        <begin position="15"/>
        <end position="125"/>
    </location>
</feature>
<dbReference type="Proteomes" id="UP000035214">
    <property type="component" value="Unassembled WGS sequence"/>
</dbReference>
<evidence type="ECO:0000313" key="2">
    <source>
        <dbReference type="EMBL" id="KLA30801.1"/>
    </source>
</evidence>